<dbReference type="GO" id="GO:0005886">
    <property type="term" value="C:plasma membrane"/>
    <property type="evidence" value="ECO:0007669"/>
    <property type="project" value="UniProtKB-SubCell"/>
</dbReference>
<feature type="domain" description="MotA/TolQ/ExbB proton channel" evidence="8">
    <location>
        <begin position="157"/>
        <end position="220"/>
    </location>
</feature>
<evidence type="ECO:0000256" key="6">
    <source>
        <dbReference type="RuleBase" id="RU004057"/>
    </source>
</evidence>
<feature type="transmembrane region" description="Helical" evidence="7">
    <location>
        <begin position="160"/>
        <end position="182"/>
    </location>
</feature>
<evidence type="ECO:0000256" key="4">
    <source>
        <dbReference type="ARBA" id="ARBA00022989"/>
    </source>
</evidence>
<dbReference type="InterPro" id="IPR002898">
    <property type="entry name" value="MotA_ExbB_proton_chnl"/>
</dbReference>
<comment type="similarity">
    <text evidence="6">Belongs to the exbB/tolQ family.</text>
</comment>
<evidence type="ECO:0000259" key="8">
    <source>
        <dbReference type="Pfam" id="PF01618"/>
    </source>
</evidence>
<proteinExistence type="inferred from homology"/>
<accession>A0A5R9H155</accession>
<keyword evidence="5 7" id="KW-0472">Membrane</keyword>
<feature type="transmembrane region" description="Helical" evidence="7">
    <location>
        <begin position="50"/>
        <end position="74"/>
    </location>
</feature>
<evidence type="ECO:0000313" key="9">
    <source>
        <dbReference type="EMBL" id="TLS70996.1"/>
    </source>
</evidence>
<organism evidence="9 10">
    <name type="scientific">Aliarcobacter thereius</name>
    <dbReference type="NCBI Taxonomy" id="544718"/>
    <lineage>
        <taxon>Bacteria</taxon>
        <taxon>Pseudomonadati</taxon>
        <taxon>Campylobacterota</taxon>
        <taxon>Epsilonproteobacteria</taxon>
        <taxon>Campylobacterales</taxon>
        <taxon>Arcobacteraceae</taxon>
        <taxon>Aliarcobacter</taxon>
    </lineage>
</organism>
<dbReference type="Proteomes" id="UP000308001">
    <property type="component" value="Unassembled WGS sequence"/>
</dbReference>
<evidence type="ECO:0000256" key="2">
    <source>
        <dbReference type="ARBA" id="ARBA00022475"/>
    </source>
</evidence>
<name>A0A5R9H155_9BACT</name>
<dbReference type="EMBL" id="VBUF01000005">
    <property type="protein sequence ID" value="TLS70996.1"/>
    <property type="molecule type" value="Genomic_DNA"/>
</dbReference>
<feature type="transmembrane region" description="Helical" evidence="7">
    <location>
        <begin position="12"/>
        <end position="30"/>
    </location>
</feature>
<sequence>MKMTKSNLSLYMQGIFILGVFIIFIVLPSVDLNGVQELLPNFLINYKSDMFYGIFHINSALFIFSSALILYIFIDKNSKKIVKAYENKKIKEAEKYFEEYFEEKISLLELEDKTNKNKIIKEVLKILRLGGIEDDLLLGVQKIYNKIDNFYTKLKNEYEYAATLMPIIGMIGTVAGLLMMFSEPSQAEDFEKKFAGLSLALATTLYASLVTIVFFKPLARQKERQQIELENDFNDLEIEVRKFYHKVDLTEFLENGENIEQEDIKEEDDEEEKI</sequence>
<keyword evidence="3 7" id="KW-0812">Transmembrane</keyword>
<keyword evidence="6" id="KW-0653">Protein transport</keyword>
<keyword evidence="6" id="KW-0813">Transport</keyword>
<evidence type="ECO:0000256" key="7">
    <source>
        <dbReference type="SAM" id="Phobius"/>
    </source>
</evidence>
<reference evidence="9 10" key="1">
    <citation type="submission" date="2019-05" db="EMBL/GenBank/DDBJ databases">
        <title>Arcobacter cibarius and Arcobacter thereius providing challenges in identification an antibiotic susceptibility and Quinolone resistance.</title>
        <authorList>
            <person name="Busch A."/>
            <person name="Hanel I."/>
            <person name="Hotzel H."/>
            <person name="Tomaso H."/>
        </authorList>
    </citation>
    <scope>NUCLEOTIDE SEQUENCE [LARGE SCALE GENOMIC DNA]</scope>
    <source>
        <strain evidence="9 10">17CS1191_2</strain>
    </source>
</reference>
<dbReference type="Pfam" id="PF01618">
    <property type="entry name" value="MotA_ExbB"/>
    <property type="match status" value="1"/>
</dbReference>
<evidence type="ECO:0000313" key="10">
    <source>
        <dbReference type="Proteomes" id="UP000308001"/>
    </source>
</evidence>
<gene>
    <name evidence="9" type="ORF">FE246_08505</name>
</gene>
<dbReference type="GO" id="GO:0015031">
    <property type="term" value="P:protein transport"/>
    <property type="evidence" value="ECO:0007669"/>
    <property type="project" value="UniProtKB-KW"/>
</dbReference>
<protein>
    <submittedName>
        <fullName evidence="9">MotA/TolQ/ExbB proton channel family protein</fullName>
    </submittedName>
</protein>
<evidence type="ECO:0000256" key="1">
    <source>
        <dbReference type="ARBA" id="ARBA00004429"/>
    </source>
</evidence>
<comment type="subcellular location">
    <subcellularLocation>
        <location evidence="1">Cell inner membrane</location>
        <topology evidence="1">Multi-pass membrane protein</topology>
    </subcellularLocation>
    <subcellularLocation>
        <location evidence="6">Membrane</location>
        <topology evidence="6">Multi-pass membrane protein</topology>
    </subcellularLocation>
</comment>
<feature type="transmembrane region" description="Helical" evidence="7">
    <location>
        <begin position="194"/>
        <end position="215"/>
    </location>
</feature>
<evidence type="ECO:0000256" key="5">
    <source>
        <dbReference type="ARBA" id="ARBA00023136"/>
    </source>
</evidence>
<keyword evidence="4 7" id="KW-1133">Transmembrane helix</keyword>
<evidence type="ECO:0000256" key="3">
    <source>
        <dbReference type="ARBA" id="ARBA00022692"/>
    </source>
</evidence>
<keyword evidence="2" id="KW-1003">Cell membrane</keyword>
<dbReference type="AlphaFoldDB" id="A0A5R9H155"/>
<comment type="caution">
    <text evidence="9">The sequence shown here is derived from an EMBL/GenBank/DDBJ whole genome shotgun (WGS) entry which is preliminary data.</text>
</comment>